<evidence type="ECO:0000256" key="6">
    <source>
        <dbReference type="ARBA" id="ARBA00023239"/>
    </source>
</evidence>
<feature type="binding site" evidence="9">
    <location>
        <position position="106"/>
    </location>
    <ligand>
        <name>Zn(2+)</name>
        <dbReference type="ChEBI" id="CHEBI:29105"/>
    </ligand>
</feature>
<evidence type="ECO:0000256" key="1">
    <source>
        <dbReference type="ARBA" id="ARBA00006217"/>
    </source>
</evidence>
<evidence type="ECO:0000313" key="11">
    <source>
        <dbReference type="EMBL" id="SKA84645.1"/>
    </source>
</evidence>
<dbReference type="CDD" id="cd00884">
    <property type="entry name" value="beta_CA_cladeB"/>
    <property type="match status" value="1"/>
</dbReference>
<feature type="binding site" evidence="9">
    <location>
        <position position="44"/>
    </location>
    <ligand>
        <name>Zn(2+)</name>
        <dbReference type="ChEBI" id="CHEBI:29105"/>
    </ligand>
</feature>
<evidence type="ECO:0000256" key="2">
    <source>
        <dbReference type="ARBA" id="ARBA00012925"/>
    </source>
</evidence>
<dbReference type="AlphaFoldDB" id="A0A1T4X6G8"/>
<dbReference type="PANTHER" id="PTHR11002:SF76">
    <property type="entry name" value="CARBONIC ANHYDRASE"/>
    <property type="match status" value="1"/>
</dbReference>
<dbReference type="GO" id="GO:0008270">
    <property type="term" value="F:zinc ion binding"/>
    <property type="evidence" value="ECO:0007669"/>
    <property type="project" value="UniProtKB-UniRule"/>
</dbReference>
<comment type="function">
    <text evidence="10">Reversible hydration of carbon dioxide.</text>
</comment>
<feature type="binding site" evidence="9">
    <location>
        <position position="103"/>
    </location>
    <ligand>
        <name>Zn(2+)</name>
        <dbReference type="ChEBI" id="CHEBI:29105"/>
    </ligand>
</feature>
<evidence type="ECO:0000256" key="10">
    <source>
        <dbReference type="RuleBase" id="RU003956"/>
    </source>
</evidence>
<protein>
    <recommendedName>
        <fullName evidence="3 10">Carbonic anhydrase</fullName>
        <ecNumber evidence="2 10">4.2.1.1</ecNumber>
    </recommendedName>
    <alternativeName>
        <fullName evidence="7 10">Carbonate dehydratase</fullName>
    </alternativeName>
</protein>
<comment type="cofactor">
    <cofactor evidence="9">
        <name>Zn(2+)</name>
        <dbReference type="ChEBI" id="CHEBI:29105"/>
    </cofactor>
    <text evidence="9">Binds 1 zinc ion per subunit.</text>
</comment>
<dbReference type="Gene3D" id="3.40.1050.10">
    <property type="entry name" value="Carbonic anhydrase"/>
    <property type="match status" value="1"/>
</dbReference>
<sequence length="213" mass="24135">MQDITKFLTGFRKFQQHCLTNEGELLEQLRQGQAPKVLMIACCDSRVDPAVLMDSDLGELFTLRNIASIVPPYERGGGFHGVSSAIEYAVRHLQVEHIVVLGHRQCGGVHALLNGCGPDDDFIDEWVNILEPARQLAMEKYADANPAERERACEQASVLVSLRNLLTFPWIKERFENETLILHGWYFDLETGELLSYHPDTKQFETLVAIDHD</sequence>
<evidence type="ECO:0000313" key="12">
    <source>
        <dbReference type="Proteomes" id="UP000190027"/>
    </source>
</evidence>
<keyword evidence="12" id="KW-1185">Reference proteome</keyword>
<comment type="similarity">
    <text evidence="1 10">Belongs to the beta-class carbonic anhydrase family.</text>
</comment>
<evidence type="ECO:0000256" key="5">
    <source>
        <dbReference type="ARBA" id="ARBA00022833"/>
    </source>
</evidence>
<dbReference type="InterPro" id="IPR001765">
    <property type="entry name" value="Carbonic_anhydrase"/>
</dbReference>
<dbReference type="InterPro" id="IPR036874">
    <property type="entry name" value="Carbonic_anhydrase_sf"/>
</dbReference>
<dbReference type="OrthoDB" id="9797527at2"/>
<evidence type="ECO:0000256" key="3">
    <source>
        <dbReference type="ARBA" id="ARBA00014628"/>
    </source>
</evidence>
<dbReference type="EMBL" id="FUYC01000007">
    <property type="protein sequence ID" value="SKA84645.1"/>
    <property type="molecule type" value="Genomic_DNA"/>
</dbReference>
<dbReference type="Pfam" id="PF00484">
    <property type="entry name" value="Pro_CA"/>
    <property type="match status" value="1"/>
</dbReference>
<dbReference type="FunFam" id="3.40.1050.10:FF:000003">
    <property type="entry name" value="Carbonic anhydrase"/>
    <property type="match status" value="1"/>
</dbReference>
<evidence type="ECO:0000256" key="9">
    <source>
        <dbReference type="PIRSR" id="PIRSR601765-1"/>
    </source>
</evidence>
<name>A0A1T4X6G8_9BACT</name>
<evidence type="ECO:0000256" key="8">
    <source>
        <dbReference type="ARBA" id="ARBA00048348"/>
    </source>
</evidence>
<dbReference type="Proteomes" id="UP000190027">
    <property type="component" value="Unassembled WGS sequence"/>
</dbReference>
<accession>A0A1T4X6G8</accession>
<gene>
    <name evidence="11" type="ORF">SAMN02745704_01793</name>
</gene>
<reference evidence="11 12" key="1">
    <citation type="submission" date="2017-02" db="EMBL/GenBank/DDBJ databases">
        <authorList>
            <person name="Peterson S.W."/>
        </authorList>
    </citation>
    <scope>NUCLEOTIDE SEQUENCE [LARGE SCALE GENOMIC DNA]</scope>
    <source>
        <strain evidence="11 12">DSM 16080</strain>
    </source>
</reference>
<proteinExistence type="inferred from homology"/>
<dbReference type="PANTHER" id="PTHR11002">
    <property type="entry name" value="CARBONIC ANHYDRASE"/>
    <property type="match status" value="1"/>
</dbReference>
<keyword evidence="6 10" id="KW-0456">Lyase</keyword>
<dbReference type="GO" id="GO:0015976">
    <property type="term" value="P:carbon utilization"/>
    <property type="evidence" value="ECO:0007669"/>
    <property type="project" value="InterPro"/>
</dbReference>
<keyword evidence="5 9" id="KW-0862">Zinc</keyword>
<comment type="catalytic activity">
    <reaction evidence="8 10">
        <text>hydrogencarbonate + H(+) = CO2 + H2O</text>
        <dbReference type="Rhea" id="RHEA:10748"/>
        <dbReference type="ChEBI" id="CHEBI:15377"/>
        <dbReference type="ChEBI" id="CHEBI:15378"/>
        <dbReference type="ChEBI" id="CHEBI:16526"/>
        <dbReference type="ChEBI" id="CHEBI:17544"/>
        <dbReference type="EC" id="4.2.1.1"/>
    </reaction>
</comment>
<evidence type="ECO:0000256" key="7">
    <source>
        <dbReference type="ARBA" id="ARBA00031969"/>
    </source>
</evidence>
<feature type="binding site" evidence="9">
    <location>
        <position position="42"/>
    </location>
    <ligand>
        <name>Zn(2+)</name>
        <dbReference type="ChEBI" id="CHEBI:29105"/>
    </ligand>
</feature>
<dbReference type="STRING" id="1121449.SAMN02745704_01793"/>
<dbReference type="PROSITE" id="PS00705">
    <property type="entry name" value="PROK_CO2_ANHYDRASE_2"/>
    <property type="match status" value="1"/>
</dbReference>
<dbReference type="EC" id="4.2.1.1" evidence="2 10"/>
<dbReference type="InterPro" id="IPR045066">
    <property type="entry name" value="Beta_CA_cladeB"/>
</dbReference>
<organism evidence="11 12">
    <name type="scientific">Paucidesulfovibrio gracilis DSM 16080</name>
    <dbReference type="NCBI Taxonomy" id="1121449"/>
    <lineage>
        <taxon>Bacteria</taxon>
        <taxon>Pseudomonadati</taxon>
        <taxon>Thermodesulfobacteriota</taxon>
        <taxon>Desulfovibrionia</taxon>
        <taxon>Desulfovibrionales</taxon>
        <taxon>Desulfovibrionaceae</taxon>
        <taxon>Paucidesulfovibrio</taxon>
    </lineage>
</organism>
<evidence type="ECO:0000256" key="4">
    <source>
        <dbReference type="ARBA" id="ARBA00022723"/>
    </source>
</evidence>
<keyword evidence="4 9" id="KW-0479">Metal-binding</keyword>
<dbReference type="GO" id="GO:0004089">
    <property type="term" value="F:carbonate dehydratase activity"/>
    <property type="evidence" value="ECO:0007669"/>
    <property type="project" value="UniProtKB-UniRule"/>
</dbReference>
<dbReference type="InterPro" id="IPR015892">
    <property type="entry name" value="Carbonic_anhydrase_CS"/>
</dbReference>
<dbReference type="SMART" id="SM00947">
    <property type="entry name" value="Pro_CA"/>
    <property type="match status" value="1"/>
</dbReference>
<dbReference type="RefSeq" id="WP_078717353.1">
    <property type="nucleotide sequence ID" value="NZ_FUYC01000007.1"/>
</dbReference>
<dbReference type="SUPFAM" id="SSF53056">
    <property type="entry name" value="beta-carbonic anhydrase, cab"/>
    <property type="match status" value="1"/>
</dbReference>